<evidence type="ECO:0000256" key="2">
    <source>
        <dbReference type="SAM" id="Phobius"/>
    </source>
</evidence>
<proteinExistence type="predicted"/>
<accession>A0A9P0GTL3</accession>
<keyword evidence="2" id="KW-0472">Membrane</keyword>
<gene>
    <name evidence="3" type="ORF">PHYEVI_LOCUS5373</name>
</gene>
<dbReference type="OrthoDB" id="10453153at2759"/>
<protein>
    <submittedName>
        <fullName evidence="3">Uncharacterized protein</fullName>
    </submittedName>
</protein>
<evidence type="ECO:0000313" key="4">
    <source>
        <dbReference type="Proteomes" id="UP001153712"/>
    </source>
</evidence>
<dbReference type="AlphaFoldDB" id="A0A9P0GTL3"/>
<dbReference type="Proteomes" id="UP001153712">
    <property type="component" value="Chromosome 2"/>
</dbReference>
<feature type="transmembrane region" description="Helical" evidence="2">
    <location>
        <begin position="86"/>
        <end position="107"/>
    </location>
</feature>
<evidence type="ECO:0000313" key="3">
    <source>
        <dbReference type="EMBL" id="CAH1168789.1"/>
    </source>
</evidence>
<dbReference type="EMBL" id="OU900095">
    <property type="protein sequence ID" value="CAH1168789.1"/>
    <property type="molecule type" value="Genomic_DNA"/>
</dbReference>
<sequence length="132" mass="15558">MTKTNHSLIRSELHLAALKSVKYFLVSEMSRENEHIETLDEKEIADKEPEKPQDRDAPPEKLQEKPNEKPFIAKDPRPWYRITECWIYLLSVFVVFSITAWVIIVKVKHVNAVLEMKRINEELTLANSEERK</sequence>
<reference evidence="3" key="1">
    <citation type="submission" date="2022-01" db="EMBL/GenBank/DDBJ databases">
        <authorList>
            <person name="King R."/>
        </authorList>
    </citation>
    <scope>NUCLEOTIDE SEQUENCE</scope>
</reference>
<keyword evidence="2" id="KW-1133">Transmembrane helix</keyword>
<name>A0A9P0GTL3_PHYSR</name>
<feature type="region of interest" description="Disordered" evidence="1">
    <location>
        <begin position="32"/>
        <end position="70"/>
    </location>
</feature>
<keyword evidence="4" id="KW-1185">Reference proteome</keyword>
<organism evidence="3 4">
    <name type="scientific">Phyllotreta striolata</name>
    <name type="common">Striped flea beetle</name>
    <name type="synonym">Crioceris striolata</name>
    <dbReference type="NCBI Taxonomy" id="444603"/>
    <lineage>
        <taxon>Eukaryota</taxon>
        <taxon>Metazoa</taxon>
        <taxon>Ecdysozoa</taxon>
        <taxon>Arthropoda</taxon>
        <taxon>Hexapoda</taxon>
        <taxon>Insecta</taxon>
        <taxon>Pterygota</taxon>
        <taxon>Neoptera</taxon>
        <taxon>Endopterygota</taxon>
        <taxon>Coleoptera</taxon>
        <taxon>Polyphaga</taxon>
        <taxon>Cucujiformia</taxon>
        <taxon>Chrysomeloidea</taxon>
        <taxon>Chrysomelidae</taxon>
        <taxon>Galerucinae</taxon>
        <taxon>Alticini</taxon>
        <taxon>Phyllotreta</taxon>
    </lineage>
</organism>
<evidence type="ECO:0000256" key="1">
    <source>
        <dbReference type="SAM" id="MobiDB-lite"/>
    </source>
</evidence>
<keyword evidence="2" id="KW-0812">Transmembrane</keyword>